<dbReference type="EMBL" id="QWEG01000003">
    <property type="protein sequence ID" value="RHW42009.1"/>
    <property type="molecule type" value="Genomic_DNA"/>
</dbReference>
<proteinExistence type="predicted"/>
<dbReference type="AlphaFoldDB" id="A0A417YWV4"/>
<comment type="caution">
    <text evidence="1">The sequence shown here is derived from an EMBL/GenBank/DDBJ whole genome shotgun (WGS) entry which is preliminary data.</text>
</comment>
<dbReference type="RefSeq" id="WP_118919664.1">
    <property type="nucleotide sequence ID" value="NZ_QWEG01000003.1"/>
</dbReference>
<accession>A0A417YWV4</accession>
<name>A0A417YWV4_9BACI</name>
<keyword evidence="2" id="KW-1185">Reference proteome</keyword>
<protein>
    <submittedName>
        <fullName evidence="1">Uncharacterized protein</fullName>
    </submittedName>
</protein>
<evidence type="ECO:0000313" key="1">
    <source>
        <dbReference type="EMBL" id="RHW42009.1"/>
    </source>
</evidence>
<reference evidence="1 2" key="1">
    <citation type="journal article" date="2017" name="Int. J. Syst. Evol. Microbiol.">
        <title>Bacillus notoginsengisoli sp. nov., a novel bacterium isolated from the rhizosphere of Panax notoginseng.</title>
        <authorList>
            <person name="Zhang M.Y."/>
            <person name="Cheng J."/>
            <person name="Cai Y."/>
            <person name="Zhang T.Y."/>
            <person name="Wu Y.Y."/>
            <person name="Manikprabhu D."/>
            <person name="Li W.J."/>
            <person name="Zhang Y.X."/>
        </authorList>
    </citation>
    <scope>NUCLEOTIDE SEQUENCE [LARGE SCALE GENOMIC DNA]</scope>
    <source>
        <strain evidence="1 2">JCM 30743</strain>
    </source>
</reference>
<organism evidence="1 2">
    <name type="scientific">Neobacillus notoginsengisoli</name>
    <dbReference type="NCBI Taxonomy" id="1578198"/>
    <lineage>
        <taxon>Bacteria</taxon>
        <taxon>Bacillati</taxon>
        <taxon>Bacillota</taxon>
        <taxon>Bacilli</taxon>
        <taxon>Bacillales</taxon>
        <taxon>Bacillaceae</taxon>
        <taxon>Neobacillus</taxon>
    </lineage>
</organism>
<dbReference type="Proteomes" id="UP000284416">
    <property type="component" value="Unassembled WGS sequence"/>
</dbReference>
<sequence>MKQTYSYQDLLSRNKERFTVLGIFELEKETREMPKPVGGFYNARIIGGSLEELRDSYPELKIKNLPAFYIFENARILYVAKDLEELNTYLTQDKVLIYEGKSENWRGQLIVYQKLGSGKMDFFLGYIGKDKHPSGTLEFELTGSNFSWQEGSLVLDPLGNYTTDNPIEVQMTENDSIICTIKQDGKKEQIILKFKEDAS</sequence>
<evidence type="ECO:0000313" key="2">
    <source>
        <dbReference type="Proteomes" id="UP000284416"/>
    </source>
</evidence>
<dbReference type="OrthoDB" id="2826497at2"/>
<gene>
    <name evidence="1" type="ORF">D1B31_05025</name>
</gene>